<dbReference type="PANTHER" id="PTHR30290">
    <property type="entry name" value="PERIPLASMIC BINDING COMPONENT OF ABC TRANSPORTER"/>
    <property type="match status" value="1"/>
</dbReference>
<feature type="chain" id="PRO_5038595636" evidence="1">
    <location>
        <begin position="33"/>
        <end position="528"/>
    </location>
</feature>
<reference evidence="4" key="2">
    <citation type="submission" date="2016-02" db="EMBL/GenBank/DDBJ databases">
        <title>Draft genome sequence of five rapidly growing Mycobacterium species.</title>
        <authorList>
            <person name="Katahira K."/>
            <person name="Gotou Y."/>
            <person name="Iida K."/>
            <person name="Ogura Y."/>
            <person name="Hayashi T."/>
        </authorList>
    </citation>
    <scope>NUCLEOTIDE SEQUENCE [LARGE SCALE GENOMIC DNA]</scope>
    <source>
        <strain evidence="4">JCM15654</strain>
    </source>
</reference>
<evidence type="ECO:0000256" key="1">
    <source>
        <dbReference type="SAM" id="SignalP"/>
    </source>
</evidence>
<dbReference type="Proteomes" id="UP000069620">
    <property type="component" value="Unassembled WGS sequence"/>
</dbReference>
<dbReference type="CDD" id="cd00995">
    <property type="entry name" value="PBP2_NikA_DppA_OppA_like"/>
    <property type="match status" value="1"/>
</dbReference>
<dbReference type="AlphaFoldDB" id="A0A100W4E1"/>
<dbReference type="GO" id="GO:1904680">
    <property type="term" value="F:peptide transmembrane transporter activity"/>
    <property type="evidence" value="ECO:0007669"/>
    <property type="project" value="TreeGrafter"/>
</dbReference>
<dbReference type="InterPro" id="IPR000914">
    <property type="entry name" value="SBP_5_dom"/>
</dbReference>
<dbReference type="Pfam" id="PF00496">
    <property type="entry name" value="SBP_bac_5"/>
    <property type="match status" value="1"/>
</dbReference>
<proteinExistence type="predicted"/>
<keyword evidence="1" id="KW-0732">Signal</keyword>
<dbReference type="PIRSF" id="PIRSF002741">
    <property type="entry name" value="MppA"/>
    <property type="match status" value="1"/>
</dbReference>
<protein>
    <submittedName>
        <fullName evidence="3">ABC transporter substrate-binding protein</fullName>
    </submittedName>
</protein>
<feature type="signal peptide" evidence="1">
    <location>
        <begin position="1"/>
        <end position="32"/>
    </location>
</feature>
<dbReference type="SUPFAM" id="SSF53850">
    <property type="entry name" value="Periplasmic binding protein-like II"/>
    <property type="match status" value="1"/>
</dbReference>
<organism evidence="3 4">
    <name type="scientific">Mycolicibacterium brisbanense</name>
    <dbReference type="NCBI Taxonomy" id="146020"/>
    <lineage>
        <taxon>Bacteria</taxon>
        <taxon>Bacillati</taxon>
        <taxon>Actinomycetota</taxon>
        <taxon>Actinomycetes</taxon>
        <taxon>Mycobacteriales</taxon>
        <taxon>Mycobacteriaceae</taxon>
        <taxon>Mycolicibacterium</taxon>
    </lineage>
</organism>
<gene>
    <name evidence="3" type="ORF">RMCB_5490</name>
</gene>
<dbReference type="GO" id="GO:0015833">
    <property type="term" value="P:peptide transport"/>
    <property type="evidence" value="ECO:0007669"/>
    <property type="project" value="TreeGrafter"/>
</dbReference>
<feature type="domain" description="Solute-binding protein family 5" evidence="2">
    <location>
        <begin position="102"/>
        <end position="439"/>
    </location>
</feature>
<dbReference type="GO" id="GO:0043190">
    <property type="term" value="C:ATP-binding cassette (ABC) transporter complex"/>
    <property type="evidence" value="ECO:0007669"/>
    <property type="project" value="InterPro"/>
</dbReference>
<dbReference type="InterPro" id="IPR006311">
    <property type="entry name" value="TAT_signal"/>
</dbReference>
<dbReference type="InterPro" id="IPR030678">
    <property type="entry name" value="Peptide/Ni-bd"/>
</dbReference>
<accession>A0A100W4E1</accession>
<name>A0A100W4E1_9MYCO</name>
<evidence type="ECO:0000313" key="4">
    <source>
        <dbReference type="Proteomes" id="UP000069620"/>
    </source>
</evidence>
<evidence type="ECO:0000259" key="2">
    <source>
        <dbReference type="Pfam" id="PF00496"/>
    </source>
</evidence>
<comment type="caution">
    <text evidence="3">The sequence shown here is derived from an EMBL/GenBank/DDBJ whole genome shotgun (WGS) entry which is preliminary data.</text>
</comment>
<dbReference type="Gene3D" id="3.10.105.10">
    <property type="entry name" value="Dipeptide-binding Protein, Domain 3"/>
    <property type="match status" value="1"/>
</dbReference>
<dbReference type="Gene3D" id="3.90.76.10">
    <property type="entry name" value="Dipeptide-binding Protein, Domain 1"/>
    <property type="match status" value="1"/>
</dbReference>
<keyword evidence="4" id="KW-1185">Reference proteome</keyword>
<dbReference type="Gene3D" id="3.40.190.10">
    <property type="entry name" value="Periplasmic binding protein-like II"/>
    <property type="match status" value="1"/>
</dbReference>
<dbReference type="STRING" id="146020.RMCB_5490"/>
<reference evidence="4" key="1">
    <citation type="journal article" date="2016" name="Genome Announc.">
        <title>Draft Genome Sequences of Five Rapidly Growing Mycobacterium Species, M. thermoresistibile, M. fortuitum subsp. acetamidolyticum, M. canariasense, M. brisbanense, and M. novocastrense.</title>
        <authorList>
            <person name="Katahira K."/>
            <person name="Ogura Y."/>
            <person name="Gotoh Y."/>
            <person name="Hayashi T."/>
        </authorList>
    </citation>
    <scope>NUCLEOTIDE SEQUENCE [LARGE SCALE GENOMIC DNA]</scope>
    <source>
        <strain evidence="4">JCM15654</strain>
    </source>
</reference>
<dbReference type="EMBL" id="BCSX01000047">
    <property type="protein sequence ID" value="GAS91394.1"/>
    <property type="molecule type" value="Genomic_DNA"/>
</dbReference>
<dbReference type="PROSITE" id="PS51318">
    <property type="entry name" value="TAT"/>
    <property type="match status" value="1"/>
</dbReference>
<sequence>MTKSILDQQFSRRALLRSSLFAGAGLAFGATAGSLAGCATPTGTPGPTTMSLGLNRSLVSLDNKLNQFDAALTVQRGVRQALTEINHDLRPQLVLADQFRLTSPTQWYVHLRPGVRYSDGSPVRVEDVATALKMYSEVNGSFVAGFFPEFPTVEAIDDTSFTLNTVRPVPVLDYLMSNILITPAAANKPEELQSGVGTGPYVVTESNRGAGTYTLVRNDKYWGAPAHVESVRVRFIPDETSRVVALRSGDIDVIDSITPDSADQLDGLAGVAIDRVDGVRLNQLFFNFRKPKGHPIADARVRRALTYAIDGRSLIDEVMQGSATASRGVIPLTLDGAIETGEYSYDPGRAKAELDALGIRDLDLKIIWESGEFAADTDIMESVVQMLGAVGVRARLQQFEPGGDIMQWRQGKTGDWDVLGNGFPSPTGLALTIMQGMYAGTPEKEATRDSYHGYVFPEITAVITQASEEPDPKRRAALLADAQRKIWDTCPMLWSFVPKAVLARRTRIEGITLRPTNSYNLTAVSLRS</sequence>
<dbReference type="InterPro" id="IPR039424">
    <property type="entry name" value="SBP_5"/>
</dbReference>
<evidence type="ECO:0000313" key="3">
    <source>
        <dbReference type="EMBL" id="GAS91394.1"/>
    </source>
</evidence>
<dbReference type="GO" id="GO:0042597">
    <property type="term" value="C:periplasmic space"/>
    <property type="evidence" value="ECO:0007669"/>
    <property type="project" value="UniProtKB-ARBA"/>
</dbReference>